<comment type="caution">
    <text evidence="2">The sequence shown here is derived from an EMBL/GenBank/DDBJ whole genome shotgun (WGS) entry which is preliminary data.</text>
</comment>
<gene>
    <name evidence="2" type="ORF">B0I32_126172</name>
</gene>
<protein>
    <submittedName>
        <fullName evidence="2">Uncharacterized protein</fullName>
    </submittedName>
</protein>
<sequence length="34" mass="3705">MPGGPPTLGFSLLIYAAVALIALIAPKLRRRRDR</sequence>
<dbReference type="Proteomes" id="UP000238312">
    <property type="component" value="Unassembled WGS sequence"/>
</dbReference>
<keyword evidence="3" id="KW-1185">Reference proteome</keyword>
<name>A0A2T0MDX8_9ACTN</name>
<dbReference type="AlphaFoldDB" id="A0A2T0MDX8"/>
<evidence type="ECO:0000313" key="2">
    <source>
        <dbReference type="EMBL" id="PRX55710.1"/>
    </source>
</evidence>
<evidence type="ECO:0000256" key="1">
    <source>
        <dbReference type="SAM" id="Phobius"/>
    </source>
</evidence>
<dbReference type="EMBL" id="PVNG01000026">
    <property type="protein sequence ID" value="PRX55710.1"/>
    <property type="molecule type" value="Genomic_DNA"/>
</dbReference>
<keyword evidence="1" id="KW-1133">Transmembrane helix</keyword>
<reference evidence="2 3" key="1">
    <citation type="submission" date="2018-03" db="EMBL/GenBank/DDBJ databases">
        <title>Genomic Encyclopedia of Type Strains, Phase III (KMG-III): the genomes of soil and plant-associated and newly described type strains.</title>
        <authorList>
            <person name="Whitman W."/>
        </authorList>
    </citation>
    <scope>NUCLEOTIDE SEQUENCE [LARGE SCALE GENOMIC DNA]</scope>
    <source>
        <strain evidence="2 3">CGMCC 4.7104</strain>
    </source>
</reference>
<organism evidence="2 3">
    <name type="scientific">Nonomuraea fuscirosea</name>
    <dbReference type="NCBI Taxonomy" id="1291556"/>
    <lineage>
        <taxon>Bacteria</taxon>
        <taxon>Bacillati</taxon>
        <taxon>Actinomycetota</taxon>
        <taxon>Actinomycetes</taxon>
        <taxon>Streptosporangiales</taxon>
        <taxon>Streptosporangiaceae</taxon>
        <taxon>Nonomuraea</taxon>
    </lineage>
</organism>
<evidence type="ECO:0000313" key="3">
    <source>
        <dbReference type="Proteomes" id="UP000238312"/>
    </source>
</evidence>
<accession>A0A2T0MDX8</accession>
<feature type="transmembrane region" description="Helical" evidence="1">
    <location>
        <begin position="6"/>
        <end position="25"/>
    </location>
</feature>
<keyword evidence="1" id="KW-0812">Transmembrane</keyword>
<keyword evidence="1" id="KW-0472">Membrane</keyword>
<proteinExistence type="predicted"/>